<sequence length="197" mass="22634">MRQITVKYDGECKRCGADLETGNQAMYEKSMGCFCIGCEPTETEEIREFRLAKAEKRAARYEGWAEKREHRANAALNSHPEIRHDWAFITQPGRIPFRDRMNKADEKAFESLKVADNMRYKAKSLRCVRVAGDAERKREAYREKIDTLISKGSMVHDACFGAGEVVGVYKKSYRIRFSSGYTCARDKSYVCPLDMSK</sequence>
<name>A0A6M3JR04_9ZZZZ</name>
<reference evidence="1" key="1">
    <citation type="submission" date="2020-03" db="EMBL/GenBank/DDBJ databases">
        <title>The deep terrestrial virosphere.</title>
        <authorList>
            <person name="Holmfeldt K."/>
            <person name="Nilsson E."/>
            <person name="Simone D."/>
            <person name="Lopez-Fernandez M."/>
            <person name="Wu X."/>
            <person name="de Brujin I."/>
            <person name="Lundin D."/>
            <person name="Andersson A."/>
            <person name="Bertilsson S."/>
            <person name="Dopson M."/>
        </authorList>
    </citation>
    <scope>NUCLEOTIDE SEQUENCE</scope>
    <source>
        <strain evidence="1">MM415A02779</strain>
    </source>
</reference>
<proteinExistence type="predicted"/>
<accession>A0A6M3JR04</accession>
<organism evidence="1">
    <name type="scientific">viral metagenome</name>
    <dbReference type="NCBI Taxonomy" id="1070528"/>
    <lineage>
        <taxon>unclassified sequences</taxon>
        <taxon>metagenomes</taxon>
        <taxon>organismal metagenomes</taxon>
    </lineage>
</organism>
<gene>
    <name evidence="1" type="ORF">MM415A02779_0003</name>
</gene>
<dbReference type="AlphaFoldDB" id="A0A6M3JR04"/>
<dbReference type="EMBL" id="MT141946">
    <property type="protein sequence ID" value="QJA72366.1"/>
    <property type="molecule type" value="Genomic_DNA"/>
</dbReference>
<evidence type="ECO:0000313" key="1">
    <source>
        <dbReference type="EMBL" id="QJA72366.1"/>
    </source>
</evidence>
<protein>
    <submittedName>
        <fullName evidence="1">Uncharacterized protein</fullName>
    </submittedName>
</protein>